<dbReference type="Pfam" id="PF18588">
    <property type="entry name" value="WcbI"/>
    <property type="match status" value="1"/>
</dbReference>
<comment type="caution">
    <text evidence="2">The sequence shown here is derived from an EMBL/GenBank/DDBJ whole genome shotgun (WGS) entry which is preliminary data.</text>
</comment>
<sequence length="285" mass="32609">MDNWLLVSNCNTFGLANSLRLLTNGIKIDHADYWSFRNKLDDYKQTLSQYAKVIIHPDINGLAYDFSALDNLSKIPSIKFDAYHPDLCTVVARGAMLDSPLGPFHSMIVLAAYQAGYDVQTTTALFRRDVFERCGYFTRWEIERDQLLKTFMNHGLDISGKFRVWTRGDCFMYGINHSKARPIHDIAQLFLEKCGIEPNCTDLVPADVMTSGACYPVYPEIGEVFGVRGSYMFKVPQEYKQISLEQFIEQSFGIYSRLAPDPFLPEVQYTNRHNLVKSVLMEALH</sequence>
<protein>
    <recommendedName>
        <fullName evidence="1">Polysaccharide biosynthesis enzyme WcbI domain-containing protein</fullName>
    </recommendedName>
</protein>
<evidence type="ECO:0000313" key="2">
    <source>
        <dbReference type="EMBL" id="MDQ0996676.1"/>
    </source>
</evidence>
<name>A0ABU0S7F3_9HYPH</name>
<accession>A0ABU0S7F3</accession>
<dbReference type="InterPro" id="IPR041307">
    <property type="entry name" value="WcbI"/>
</dbReference>
<organism evidence="2 3">
    <name type="scientific">Phyllobacterium ifriqiyense</name>
    <dbReference type="NCBI Taxonomy" id="314238"/>
    <lineage>
        <taxon>Bacteria</taxon>
        <taxon>Pseudomonadati</taxon>
        <taxon>Pseudomonadota</taxon>
        <taxon>Alphaproteobacteria</taxon>
        <taxon>Hyphomicrobiales</taxon>
        <taxon>Phyllobacteriaceae</taxon>
        <taxon>Phyllobacterium</taxon>
    </lineage>
</organism>
<reference evidence="2 3" key="1">
    <citation type="submission" date="2023-07" db="EMBL/GenBank/DDBJ databases">
        <title>Comparative genomics of wheat-associated soil bacteria to identify genetic determinants of phenazine resistance.</title>
        <authorList>
            <person name="Mouncey N."/>
        </authorList>
    </citation>
    <scope>NUCLEOTIDE SEQUENCE [LARGE SCALE GENOMIC DNA]</scope>
    <source>
        <strain evidence="2 3">W4I11</strain>
    </source>
</reference>
<dbReference type="EMBL" id="JAUSZT010000003">
    <property type="protein sequence ID" value="MDQ0996676.1"/>
    <property type="molecule type" value="Genomic_DNA"/>
</dbReference>
<gene>
    <name evidence="2" type="ORF">QFZ34_001858</name>
</gene>
<keyword evidence="3" id="KW-1185">Reference proteome</keyword>
<dbReference type="RefSeq" id="WP_307279727.1">
    <property type="nucleotide sequence ID" value="NZ_JAUSZT010000003.1"/>
</dbReference>
<dbReference type="Proteomes" id="UP001237780">
    <property type="component" value="Unassembled WGS sequence"/>
</dbReference>
<evidence type="ECO:0000313" key="3">
    <source>
        <dbReference type="Proteomes" id="UP001237780"/>
    </source>
</evidence>
<feature type="domain" description="Polysaccharide biosynthesis enzyme WcbI" evidence="1">
    <location>
        <begin position="4"/>
        <end position="198"/>
    </location>
</feature>
<evidence type="ECO:0000259" key="1">
    <source>
        <dbReference type="Pfam" id="PF18588"/>
    </source>
</evidence>
<proteinExistence type="predicted"/>